<evidence type="ECO:0000313" key="2">
    <source>
        <dbReference type="Proteomes" id="UP000466586"/>
    </source>
</evidence>
<dbReference type="Proteomes" id="UP000466586">
    <property type="component" value="Unassembled WGS sequence"/>
</dbReference>
<proteinExistence type="predicted"/>
<keyword evidence="2" id="KW-1185">Reference proteome</keyword>
<gene>
    <name evidence="1" type="ORF">GS399_19740</name>
</gene>
<reference evidence="1 2" key="1">
    <citation type="submission" date="2019-11" db="EMBL/GenBank/DDBJ databases">
        <title>Pedobacter sp. HMF7647 Genome sequencing and assembly.</title>
        <authorList>
            <person name="Kang H."/>
            <person name="Kim H."/>
            <person name="Joh K."/>
        </authorList>
    </citation>
    <scope>NUCLEOTIDE SEQUENCE [LARGE SCALE GENOMIC DNA]</scope>
    <source>
        <strain evidence="1 2">HMF7647</strain>
    </source>
</reference>
<comment type="caution">
    <text evidence="1">The sequence shown here is derived from an EMBL/GenBank/DDBJ whole genome shotgun (WGS) entry which is preliminary data.</text>
</comment>
<dbReference type="AlphaFoldDB" id="A0A7K1YF23"/>
<organism evidence="1 2">
    <name type="scientific">Hufsiella arboris</name>
    <dbReference type="NCBI Taxonomy" id="2695275"/>
    <lineage>
        <taxon>Bacteria</taxon>
        <taxon>Pseudomonadati</taxon>
        <taxon>Bacteroidota</taxon>
        <taxon>Sphingobacteriia</taxon>
        <taxon>Sphingobacteriales</taxon>
        <taxon>Sphingobacteriaceae</taxon>
        <taxon>Hufsiella</taxon>
    </lineage>
</organism>
<name>A0A7K1YF23_9SPHI</name>
<accession>A0A7K1YF23</accession>
<protein>
    <recommendedName>
        <fullName evidence="3">Outer membrane beta-barrel protein</fullName>
    </recommendedName>
</protein>
<evidence type="ECO:0000313" key="1">
    <source>
        <dbReference type="EMBL" id="MXV53204.1"/>
    </source>
</evidence>
<sequence>MLLYFSGSKKSSAQTTIYPRITGYFSIVHPIGTWNKDGFTGNFGDVYTVGFPFGMNILKSDRFGVSFEIAPTIRTEHGISKVNSVLFHPGAMFRFKHGFTFIGRMAFETNGRFGVTPVFNQVLVKGKNASFFTSIPVPVRFGNNMPASIGAGLQFGVSF</sequence>
<evidence type="ECO:0008006" key="3">
    <source>
        <dbReference type="Google" id="ProtNLM"/>
    </source>
</evidence>
<dbReference type="EMBL" id="WVHT01000015">
    <property type="protein sequence ID" value="MXV53204.1"/>
    <property type="molecule type" value="Genomic_DNA"/>
</dbReference>